<evidence type="ECO:0000256" key="3">
    <source>
        <dbReference type="ARBA" id="ARBA00022692"/>
    </source>
</evidence>
<dbReference type="PANTHER" id="PTHR32191">
    <property type="entry name" value="TETRASPANIN-8-RELATED"/>
    <property type="match status" value="1"/>
</dbReference>
<organism evidence="8 9">
    <name type="scientific">Dioscorea zingiberensis</name>
    <dbReference type="NCBI Taxonomy" id="325984"/>
    <lineage>
        <taxon>Eukaryota</taxon>
        <taxon>Viridiplantae</taxon>
        <taxon>Streptophyta</taxon>
        <taxon>Embryophyta</taxon>
        <taxon>Tracheophyta</taxon>
        <taxon>Spermatophyta</taxon>
        <taxon>Magnoliopsida</taxon>
        <taxon>Liliopsida</taxon>
        <taxon>Dioscoreales</taxon>
        <taxon>Dioscoreaceae</taxon>
        <taxon>Dioscorea</taxon>
    </lineage>
</organism>
<evidence type="ECO:0000256" key="1">
    <source>
        <dbReference type="ARBA" id="ARBA00004370"/>
    </source>
</evidence>
<evidence type="ECO:0000256" key="6">
    <source>
        <dbReference type="SAM" id="MobiDB-lite"/>
    </source>
</evidence>
<evidence type="ECO:0000256" key="7">
    <source>
        <dbReference type="SAM" id="Phobius"/>
    </source>
</evidence>
<comment type="similarity">
    <text evidence="2">Belongs to the tetraspanin (TM4SF) family.</text>
</comment>
<gene>
    <name evidence="8" type="ORF">J5N97_026831</name>
</gene>
<sequence length="187" mass="20572">MAETTCTIHQSPTPLLPSTIKPPSPPSPPPTKLQKALLPLSILAYLLSLPAIAAGIWLLYTRDYGCEDLLRMPRLRFAIGLGLLIVFLVSNATVSLRRLIVPGFLLVVVALIVMFSVGLALVGNYKMENRGVPASPLWLRTRVGRGDVWINIKTCIFQSDICSDLSYRTMGLSSVDFSMKKFSPIEE</sequence>
<dbReference type="Proteomes" id="UP001085076">
    <property type="component" value="Miscellaneous, Linkage group lg08"/>
</dbReference>
<feature type="compositionally biased region" description="Polar residues" evidence="6">
    <location>
        <begin position="1"/>
        <end position="11"/>
    </location>
</feature>
<dbReference type="EMBL" id="JAGGNH010000008">
    <property type="protein sequence ID" value="KAJ0965693.1"/>
    <property type="molecule type" value="Genomic_DNA"/>
</dbReference>
<feature type="transmembrane region" description="Helical" evidence="7">
    <location>
        <begin position="36"/>
        <end position="60"/>
    </location>
</feature>
<dbReference type="GO" id="GO:0009734">
    <property type="term" value="P:auxin-activated signaling pathway"/>
    <property type="evidence" value="ECO:0007669"/>
    <property type="project" value="InterPro"/>
</dbReference>
<feature type="transmembrane region" description="Helical" evidence="7">
    <location>
        <begin position="75"/>
        <end position="94"/>
    </location>
</feature>
<comment type="caution">
    <text evidence="8">The sequence shown here is derived from an EMBL/GenBank/DDBJ whole genome shotgun (WGS) entry which is preliminary data.</text>
</comment>
<accession>A0A9D5C3Q2</accession>
<keyword evidence="3 7" id="KW-0812">Transmembrane</keyword>
<dbReference type="AlphaFoldDB" id="A0A9D5C3Q2"/>
<protein>
    <submittedName>
        <fullName evidence="8">Uncharacterized protein</fullName>
    </submittedName>
</protein>
<keyword evidence="9" id="KW-1185">Reference proteome</keyword>
<keyword evidence="5 7" id="KW-0472">Membrane</keyword>
<name>A0A9D5C3Q2_9LILI</name>
<evidence type="ECO:0000256" key="5">
    <source>
        <dbReference type="ARBA" id="ARBA00023136"/>
    </source>
</evidence>
<comment type="subcellular location">
    <subcellularLocation>
        <location evidence="1">Membrane</location>
    </subcellularLocation>
</comment>
<dbReference type="InterPro" id="IPR044991">
    <property type="entry name" value="TET_plant"/>
</dbReference>
<feature type="compositionally biased region" description="Pro residues" evidence="6">
    <location>
        <begin position="20"/>
        <end position="30"/>
    </location>
</feature>
<evidence type="ECO:0000256" key="4">
    <source>
        <dbReference type="ARBA" id="ARBA00022989"/>
    </source>
</evidence>
<reference evidence="8" key="2">
    <citation type="journal article" date="2022" name="Hortic Res">
        <title>The genome of Dioscorea zingiberensis sheds light on the biosynthesis, origin and evolution of the medicinally important diosgenin saponins.</title>
        <authorList>
            <person name="Li Y."/>
            <person name="Tan C."/>
            <person name="Li Z."/>
            <person name="Guo J."/>
            <person name="Li S."/>
            <person name="Chen X."/>
            <person name="Wang C."/>
            <person name="Dai X."/>
            <person name="Yang H."/>
            <person name="Song W."/>
            <person name="Hou L."/>
            <person name="Xu J."/>
            <person name="Tong Z."/>
            <person name="Xu A."/>
            <person name="Yuan X."/>
            <person name="Wang W."/>
            <person name="Yang Q."/>
            <person name="Chen L."/>
            <person name="Sun Z."/>
            <person name="Wang K."/>
            <person name="Pan B."/>
            <person name="Chen J."/>
            <person name="Bao Y."/>
            <person name="Liu F."/>
            <person name="Qi X."/>
            <person name="Gang D.R."/>
            <person name="Wen J."/>
            <person name="Li J."/>
        </authorList>
    </citation>
    <scope>NUCLEOTIDE SEQUENCE</scope>
    <source>
        <strain evidence="8">Dzin_1.0</strain>
    </source>
</reference>
<keyword evidence="4 7" id="KW-1133">Transmembrane helix</keyword>
<feature type="region of interest" description="Disordered" evidence="6">
    <location>
        <begin position="1"/>
        <end position="30"/>
    </location>
</feature>
<dbReference type="GO" id="GO:0016020">
    <property type="term" value="C:membrane"/>
    <property type="evidence" value="ECO:0007669"/>
    <property type="project" value="UniProtKB-SubCell"/>
</dbReference>
<dbReference type="OrthoDB" id="761290at2759"/>
<feature type="transmembrane region" description="Helical" evidence="7">
    <location>
        <begin position="100"/>
        <end position="122"/>
    </location>
</feature>
<evidence type="ECO:0000313" key="9">
    <source>
        <dbReference type="Proteomes" id="UP001085076"/>
    </source>
</evidence>
<evidence type="ECO:0000256" key="2">
    <source>
        <dbReference type="ARBA" id="ARBA00006840"/>
    </source>
</evidence>
<evidence type="ECO:0000313" key="8">
    <source>
        <dbReference type="EMBL" id="KAJ0965693.1"/>
    </source>
</evidence>
<reference evidence="8" key="1">
    <citation type="submission" date="2021-03" db="EMBL/GenBank/DDBJ databases">
        <authorList>
            <person name="Li Z."/>
            <person name="Yang C."/>
        </authorList>
    </citation>
    <scope>NUCLEOTIDE SEQUENCE</scope>
    <source>
        <strain evidence="8">Dzin_1.0</strain>
        <tissue evidence="8">Leaf</tissue>
    </source>
</reference>
<proteinExistence type="inferred from homology"/>